<name>A0A1H5QI71_9PSEU</name>
<evidence type="ECO:0000256" key="4">
    <source>
        <dbReference type="ARBA" id="ARBA00023163"/>
    </source>
</evidence>
<dbReference type="GO" id="GO:0003700">
    <property type="term" value="F:DNA-binding transcription factor activity"/>
    <property type="evidence" value="ECO:0007669"/>
    <property type="project" value="TreeGrafter"/>
</dbReference>
<comment type="similarity">
    <text evidence="1">Belongs to the LysR transcriptional regulatory family.</text>
</comment>
<dbReference type="Proteomes" id="UP000198878">
    <property type="component" value="Unassembled WGS sequence"/>
</dbReference>
<evidence type="ECO:0000256" key="2">
    <source>
        <dbReference type="ARBA" id="ARBA00023015"/>
    </source>
</evidence>
<dbReference type="EMBL" id="FNUJ01000002">
    <property type="protein sequence ID" value="SEF25068.1"/>
    <property type="molecule type" value="Genomic_DNA"/>
</dbReference>
<evidence type="ECO:0000256" key="1">
    <source>
        <dbReference type="ARBA" id="ARBA00009437"/>
    </source>
</evidence>
<protein>
    <recommendedName>
        <fullName evidence="7">LysR substrate binding domain-containing protein</fullName>
    </recommendedName>
</protein>
<dbReference type="GO" id="GO:0032993">
    <property type="term" value="C:protein-DNA complex"/>
    <property type="evidence" value="ECO:0007669"/>
    <property type="project" value="TreeGrafter"/>
</dbReference>
<evidence type="ECO:0000256" key="3">
    <source>
        <dbReference type="ARBA" id="ARBA00023125"/>
    </source>
</evidence>
<dbReference type="PANTHER" id="PTHR30346">
    <property type="entry name" value="TRANSCRIPTIONAL DUAL REGULATOR HCAR-RELATED"/>
    <property type="match status" value="1"/>
</dbReference>
<keyword evidence="3" id="KW-0238">DNA-binding</keyword>
<keyword evidence="2" id="KW-0805">Transcription regulation</keyword>
<accession>A0A1H5QI71</accession>
<evidence type="ECO:0000313" key="5">
    <source>
        <dbReference type="EMBL" id="SEF25068.1"/>
    </source>
</evidence>
<dbReference type="STRING" id="218821.SAMN05421837_102993"/>
<dbReference type="AlphaFoldDB" id="A0A1H5QI71"/>
<organism evidence="5 6">
    <name type="scientific">Amycolatopsis pretoriensis</name>
    <dbReference type="NCBI Taxonomy" id="218821"/>
    <lineage>
        <taxon>Bacteria</taxon>
        <taxon>Bacillati</taxon>
        <taxon>Actinomycetota</taxon>
        <taxon>Actinomycetes</taxon>
        <taxon>Pseudonocardiales</taxon>
        <taxon>Pseudonocardiaceae</taxon>
        <taxon>Amycolatopsis</taxon>
    </lineage>
</organism>
<dbReference type="RefSeq" id="WP_086682852.1">
    <property type="nucleotide sequence ID" value="NZ_FNUJ01000002.1"/>
</dbReference>
<evidence type="ECO:0008006" key="7">
    <source>
        <dbReference type="Google" id="ProtNLM"/>
    </source>
</evidence>
<evidence type="ECO:0000313" key="6">
    <source>
        <dbReference type="Proteomes" id="UP000198878"/>
    </source>
</evidence>
<dbReference type="GO" id="GO:0003677">
    <property type="term" value="F:DNA binding"/>
    <property type="evidence" value="ECO:0007669"/>
    <property type="project" value="UniProtKB-KW"/>
</dbReference>
<proteinExistence type="inferred from homology"/>
<keyword evidence="6" id="KW-1185">Reference proteome</keyword>
<dbReference type="OrthoDB" id="79118at2"/>
<gene>
    <name evidence="5" type="ORF">SAMN05421837_102993</name>
</gene>
<keyword evidence="4" id="KW-0804">Transcription</keyword>
<reference evidence="6" key="1">
    <citation type="submission" date="2016-10" db="EMBL/GenBank/DDBJ databases">
        <authorList>
            <person name="Varghese N."/>
            <person name="Submissions S."/>
        </authorList>
    </citation>
    <scope>NUCLEOTIDE SEQUENCE [LARGE SCALE GENOMIC DNA]</scope>
    <source>
        <strain evidence="6">DSM 44654</strain>
    </source>
</reference>
<sequence length="115" mass="12628">METREVESFLTLADELHFGRTAERLPDPWLDEHAPGAATRPRAGLQELLTLAGAGEGVPPVGAHIRRYYPRPDVAYVPLADALRLEWGLVWREGSATARGRAFTEAAAELVREPA</sequence>
<dbReference type="PANTHER" id="PTHR30346:SF0">
    <property type="entry name" value="HCA OPERON TRANSCRIPTIONAL ACTIVATOR HCAR"/>
    <property type="match status" value="1"/>
</dbReference>